<reference evidence="1" key="1">
    <citation type="journal article" date="2020" name="Nature">
        <title>Giant virus diversity and host interactions through global metagenomics.</title>
        <authorList>
            <person name="Schulz F."/>
            <person name="Roux S."/>
            <person name="Paez-Espino D."/>
            <person name="Jungbluth S."/>
            <person name="Walsh D.A."/>
            <person name="Denef V.J."/>
            <person name="McMahon K.D."/>
            <person name="Konstantinidis K.T."/>
            <person name="Eloe-Fadrosh E.A."/>
            <person name="Kyrpides N.C."/>
            <person name="Woyke T."/>
        </authorList>
    </citation>
    <scope>NUCLEOTIDE SEQUENCE</scope>
    <source>
        <strain evidence="1">GVMAG-M-3300023174-49</strain>
    </source>
</reference>
<dbReference type="EMBL" id="MN739660">
    <property type="protein sequence ID" value="QHT18943.1"/>
    <property type="molecule type" value="Genomic_DNA"/>
</dbReference>
<dbReference type="AlphaFoldDB" id="A0A6C0DQV2"/>
<sequence>MIYFIITTSIYNDCSIRESQYINGINKLKQNIQDLNIENYKIIIIENNGVRYTFLNMLECEVYYTSNNFLPTKNYGYKELQDILDCIDKYNINDDDFIVKMTGRYVLNDNGEFMNIIKNINNTKYECVIKYGSYLNPNPSSYINNDCITGLIGMTSFYIKQIEKPKENDCIEWNWSKVTHLIDGEKIYSISKLDINICPGSNNYFLV</sequence>
<evidence type="ECO:0000313" key="1">
    <source>
        <dbReference type="EMBL" id="QHT18943.1"/>
    </source>
</evidence>
<organism evidence="1">
    <name type="scientific">viral metagenome</name>
    <dbReference type="NCBI Taxonomy" id="1070528"/>
    <lineage>
        <taxon>unclassified sequences</taxon>
        <taxon>metagenomes</taxon>
        <taxon>organismal metagenomes</taxon>
    </lineage>
</organism>
<protein>
    <submittedName>
        <fullName evidence="1">Uncharacterized protein</fullName>
    </submittedName>
</protein>
<name>A0A6C0DQV2_9ZZZZ</name>
<proteinExistence type="predicted"/>
<accession>A0A6C0DQV2</accession>